<gene>
    <name evidence="7" type="ORF">HUG12_17605</name>
</gene>
<keyword evidence="8" id="KW-1185">Reference proteome</keyword>
<dbReference type="InterPro" id="IPR010432">
    <property type="entry name" value="RDD"/>
</dbReference>
<name>A0A7D5LC64_9EURY</name>
<accession>A0A7D5LC64</accession>
<comment type="subcellular location">
    <subcellularLocation>
        <location evidence="1">Membrane</location>
        <topology evidence="1">Multi-pass membrane protein</topology>
    </subcellularLocation>
</comment>
<feature type="transmembrane region" description="Helical" evidence="5">
    <location>
        <begin position="12"/>
        <end position="40"/>
    </location>
</feature>
<proteinExistence type="predicted"/>
<evidence type="ECO:0000256" key="5">
    <source>
        <dbReference type="SAM" id="Phobius"/>
    </source>
</evidence>
<evidence type="ECO:0000313" key="7">
    <source>
        <dbReference type="EMBL" id="QLG63446.1"/>
    </source>
</evidence>
<dbReference type="AlphaFoldDB" id="A0A7D5LC64"/>
<organism evidence="7 8">
    <name type="scientific">Halorarum salinum</name>
    <dbReference type="NCBI Taxonomy" id="2743089"/>
    <lineage>
        <taxon>Archaea</taxon>
        <taxon>Methanobacteriati</taxon>
        <taxon>Methanobacteriota</taxon>
        <taxon>Stenosarchaea group</taxon>
        <taxon>Halobacteria</taxon>
        <taxon>Halobacteriales</taxon>
        <taxon>Haloferacaceae</taxon>
        <taxon>Halorarum</taxon>
    </lineage>
</organism>
<dbReference type="EMBL" id="CP058579">
    <property type="protein sequence ID" value="QLG63446.1"/>
    <property type="molecule type" value="Genomic_DNA"/>
</dbReference>
<protein>
    <submittedName>
        <fullName evidence="7">RDD family protein</fullName>
    </submittedName>
</protein>
<dbReference type="GO" id="GO:0016020">
    <property type="term" value="C:membrane"/>
    <property type="evidence" value="ECO:0007669"/>
    <property type="project" value="UniProtKB-SubCell"/>
</dbReference>
<evidence type="ECO:0000313" key="8">
    <source>
        <dbReference type="Proteomes" id="UP000509626"/>
    </source>
</evidence>
<evidence type="ECO:0000256" key="1">
    <source>
        <dbReference type="ARBA" id="ARBA00004141"/>
    </source>
</evidence>
<dbReference type="Proteomes" id="UP000509626">
    <property type="component" value="Chromosome"/>
</dbReference>
<dbReference type="GeneID" id="56039314"/>
<evidence type="ECO:0000259" key="6">
    <source>
        <dbReference type="Pfam" id="PF06271"/>
    </source>
</evidence>
<dbReference type="KEGG" id="halu:HUG12_17605"/>
<keyword evidence="2 5" id="KW-0812">Transmembrane</keyword>
<dbReference type="RefSeq" id="WP_179270030.1">
    <property type="nucleotide sequence ID" value="NZ_CP058579.1"/>
</dbReference>
<evidence type="ECO:0000256" key="4">
    <source>
        <dbReference type="ARBA" id="ARBA00023136"/>
    </source>
</evidence>
<keyword evidence="4 5" id="KW-0472">Membrane</keyword>
<keyword evidence="3 5" id="KW-1133">Transmembrane helix</keyword>
<evidence type="ECO:0000256" key="2">
    <source>
        <dbReference type="ARBA" id="ARBA00022692"/>
    </source>
</evidence>
<reference evidence="7 8" key="1">
    <citation type="submission" date="2020-06" db="EMBL/GenBank/DDBJ databases">
        <title>NJ-3-1, isolated from saline soil.</title>
        <authorList>
            <person name="Cui H.L."/>
            <person name="Shi X."/>
        </authorList>
    </citation>
    <scope>NUCLEOTIDE SEQUENCE [LARGE SCALE GENOMIC DNA]</scope>
    <source>
        <strain evidence="7 8">NJ-3-1</strain>
    </source>
</reference>
<evidence type="ECO:0000256" key="3">
    <source>
        <dbReference type="ARBA" id="ARBA00022989"/>
    </source>
</evidence>
<feature type="transmembrane region" description="Helical" evidence="5">
    <location>
        <begin position="46"/>
        <end position="68"/>
    </location>
</feature>
<sequence length="79" mass="7848">MDAHGEVFGARIVAFVIGSILIGVVAAVLGIVVVGIGVGLAGDGGAAGAVLLLTPAFLLLQFGYFIYFEGESGQTPGRA</sequence>
<feature type="domain" description="RDD" evidence="6">
    <location>
        <begin position="8"/>
        <end position="78"/>
    </location>
</feature>
<dbReference type="Pfam" id="PF06271">
    <property type="entry name" value="RDD"/>
    <property type="match status" value="1"/>
</dbReference>